<organism evidence="1 2">
    <name type="scientific">Astathelohania contejeani</name>
    <dbReference type="NCBI Taxonomy" id="164912"/>
    <lineage>
        <taxon>Eukaryota</taxon>
        <taxon>Fungi</taxon>
        <taxon>Fungi incertae sedis</taxon>
        <taxon>Microsporidia</taxon>
        <taxon>Astathelohaniidae</taxon>
        <taxon>Astathelohania</taxon>
    </lineage>
</organism>
<evidence type="ECO:0000313" key="2">
    <source>
        <dbReference type="Proteomes" id="UP001516464"/>
    </source>
</evidence>
<dbReference type="Proteomes" id="UP001516464">
    <property type="component" value="Unassembled WGS sequence"/>
</dbReference>
<name>A0ABQ7HWV6_9MICR</name>
<proteinExistence type="predicted"/>
<evidence type="ECO:0000313" key="1">
    <source>
        <dbReference type="EMBL" id="KAF7682641.1"/>
    </source>
</evidence>
<dbReference type="Pfam" id="PF17016">
    <property type="entry name" value="DUF5095"/>
    <property type="match status" value="1"/>
</dbReference>
<comment type="caution">
    <text evidence="1">The sequence shown here is derived from an EMBL/GenBank/DDBJ whole genome shotgun (WGS) entry which is preliminary data.</text>
</comment>
<reference evidence="1 2" key="1">
    <citation type="submission" date="2019-01" db="EMBL/GenBank/DDBJ databases">
        <title>Genomes sequencing and comparative genomics of infectious freshwater microsporidia, Cucumispora dikerogammari and Thelohania contejeani.</title>
        <authorList>
            <person name="Cormier A."/>
            <person name="Giraud I."/>
            <person name="Wattier R."/>
            <person name="Teixeira M."/>
            <person name="Grandjean F."/>
            <person name="Rigaud T."/>
            <person name="Cordaux R."/>
        </authorList>
    </citation>
    <scope>NUCLEOTIDE SEQUENCE [LARGE SCALE GENOMIC DNA]</scope>
    <source>
        <strain evidence="1">T1</strain>
        <tissue evidence="1">Spores</tissue>
    </source>
</reference>
<accession>A0ABQ7HWV6</accession>
<gene>
    <name evidence="1" type="ORF">TCON_2144</name>
</gene>
<keyword evidence="2" id="KW-1185">Reference proteome</keyword>
<sequence>MSNKNPFSSLKSLTDNPYDVFNPNIIIPEKNEDKNEIKRENVDDSFIFEILKRPKEKIKINTSIQTDTIYNYCKLVTKIDKCPHSEKYYKFPFDNQIKNDRSELFSKIFSEWQKAFKAAFFNYKIESKPFYLQIKDEVLVFNGELKTTIGFQNKLRDNEIEYTIQNGWCVIKGIDISLVYDFIMNTPVSANKTIPFIISKYEFENAIIYSSKWKSNKPVMKNGEIYYNYNILGYFIGEDYKEYLRDARSIGLMS</sequence>
<dbReference type="EMBL" id="SBIQ01000209">
    <property type="protein sequence ID" value="KAF7682641.1"/>
    <property type="molecule type" value="Genomic_DNA"/>
</dbReference>
<dbReference type="InterPro" id="IPR031515">
    <property type="entry name" value="DUF5095"/>
</dbReference>
<protein>
    <submittedName>
        <fullName evidence="1">Uncharacterized protein</fullName>
    </submittedName>
</protein>